<evidence type="ECO:0000313" key="2">
    <source>
        <dbReference type="EMBL" id="RAK82660.1"/>
    </source>
</evidence>
<keyword evidence="3" id="KW-1185">Reference proteome</keyword>
<dbReference type="Proteomes" id="UP000249789">
    <property type="component" value="Unassembled WGS sequence"/>
</dbReference>
<evidence type="ECO:0000313" key="3">
    <source>
        <dbReference type="Proteomes" id="UP000249789"/>
    </source>
</evidence>
<protein>
    <submittedName>
        <fullName evidence="2">Uncharacterized protein</fullName>
    </submittedName>
</protein>
<name>A0A8G1S390_9EURO</name>
<gene>
    <name evidence="2" type="ORF">BO72DRAFT_443515</name>
</gene>
<keyword evidence="1" id="KW-0472">Membrane</keyword>
<evidence type="ECO:0000256" key="1">
    <source>
        <dbReference type="SAM" id="Phobius"/>
    </source>
</evidence>
<accession>A0A8G1S390</accession>
<proteinExistence type="predicted"/>
<keyword evidence="1" id="KW-1133">Transmembrane helix</keyword>
<keyword evidence="1" id="KW-0812">Transmembrane</keyword>
<sequence>MGGLYGLTVRTFLLSFFFVILCLEKVLKLKSDSLIFGICGNVSVDHPPTMINKPDWMSGIQILLNVCSVSMHIKTRGDVTCQT</sequence>
<dbReference type="EMBL" id="KZ824621">
    <property type="protein sequence ID" value="RAK82660.1"/>
    <property type="molecule type" value="Genomic_DNA"/>
</dbReference>
<dbReference type="AlphaFoldDB" id="A0A8G1S390"/>
<dbReference type="GeneID" id="63860920"/>
<feature type="transmembrane region" description="Helical" evidence="1">
    <location>
        <begin position="6"/>
        <end position="23"/>
    </location>
</feature>
<reference evidence="2 3" key="1">
    <citation type="submission" date="2018-02" db="EMBL/GenBank/DDBJ databases">
        <title>The genomes of Aspergillus section Nigri reveals drivers in fungal speciation.</title>
        <authorList>
            <consortium name="DOE Joint Genome Institute"/>
            <person name="Vesth T.C."/>
            <person name="Nybo J."/>
            <person name="Theobald S."/>
            <person name="Brandl J."/>
            <person name="Frisvad J.C."/>
            <person name="Nielsen K.F."/>
            <person name="Lyhne E.K."/>
            <person name="Kogle M.E."/>
            <person name="Kuo A."/>
            <person name="Riley R."/>
            <person name="Clum A."/>
            <person name="Nolan M."/>
            <person name="Lipzen A."/>
            <person name="Salamov A."/>
            <person name="Henrissat B."/>
            <person name="Wiebenga A."/>
            <person name="De vries R.P."/>
            <person name="Grigoriev I.V."/>
            <person name="Mortensen U.H."/>
            <person name="Andersen M.R."/>
            <person name="Baker S.E."/>
        </authorList>
    </citation>
    <scope>NUCLEOTIDE SEQUENCE [LARGE SCALE GENOMIC DNA]</scope>
    <source>
        <strain evidence="2 3">CBS 313.89</strain>
    </source>
</reference>
<organism evidence="2 3">
    <name type="scientific">Aspergillus fijiensis CBS 313.89</name>
    <dbReference type="NCBI Taxonomy" id="1448319"/>
    <lineage>
        <taxon>Eukaryota</taxon>
        <taxon>Fungi</taxon>
        <taxon>Dikarya</taxon>
        <taxon>Ascomycota</taxon>
        <taxon>Pezizomycotina</taxon>
        <taxon>Eurotiomycetes</taxon>
        <taxon>Eurotiomycetidae</taxon>
        <taxon>Eurotiales</taxon>
        <taxon>Aspergillaceae</taxon>
        <taxon>Aspergillus</taxon>
    </lineage>
</organism>
<dbReference type="VEuPathDB" id="FungiDB:BO72DRAFT_443515"/>
<dbReference type="RefSeq" id="XP_040806670.1">
    <property type="nucleotide sequence ID" value="XM_040943587.1"/>
</dbReference>